<evidence type="ECO:0008006" key="2">
    <source>
        <dbReference type="Google" id="ProtNLM"/>
    </source>
</evidence>
<accession>A0A6B1DSN0</accession>
<protein>
    <recommendedName>
        <fullName evidence="2">CopG family transcriptional regulator</fullName>
    </recommendedName>
</protein>
<dbReference type="EMBL" id="VXPY01000074">
    <property type="protein sequence ID" value="MYD90709.1"/>
    <property type="molecule type" value="Genomic_DNA"/>
</dbReference>
<dbReference type="InterPro" id="IPR045944">
    <property type="entry name" value="DUF6364"/>
</dbReference>
<dbReference type="AlphaFoldDB" id="A0A6B1DSN0"/>
<organism evidence="1">
    <name type="scientific">Caldilineaceae bacterium SB0662_bin_9</name>
    <dbReference type="NCBI Taxonomy" id="2605258"/>
    <lineage>
        <taxon>Bacteria</taxon>
        <taxon>Bacillati</taxon>
        <taxon>Chloroflexota</taxon>
        <taxon>Caldilineae</taxon>
        <taxon>Caldilineales</taxon>
        <taxon>Caldilineaceae</taxon>
    </lineage>
</organism>
<proteinExistence type="predicted"/>
<sequence>MKQKLTITVDAELIPVAKRHARSRGVSLSSLIEQSLRKITGEDGPTFSSRWRGKFRAAERDDDPRYNALAKKYLR</sequence>
<evidence type="ECO:0000313" key="1">
    <source>
        <dbReference type="EMBL" id="MYD90709.1"/>
    </source>
</evidence>
<dbReference type="Pfam" id="PF19891">
    <property type="entry name" value="DUF6364"/>
    <property type="match status" value="1"/>
</dbReference>
<gene>
    <name evidence="1" type="ORF">F4Y08_10305</name>
</gene>
<reference evidence="1" key="1">
    <citation type="submission" date="2019-09" db="EMBL/GenBank/DDBJ databases">
        <title>Characterisation of the sponge microbiome using genome-centric metagenomics.</title>
        <authorList>
            <person name="Engelberts J.P."/>
            <person name="Robbins S.J."/>
            <person name="De Goeij J.M."/>
            <person name="Aranda M."/>
            <person name="Bell S.C."/>
            <person name="Webster N.S."/>
        </authorList>
    </citation>
    <scope>NUCLEOTIDE SEQUENCE</scope>
    <source>
        <strain evidence="1">SB0662_bin_9</strain>
    </source>
</reference>
<name>A0A6B1DSN0_9CHLR</name>
<comment type="caution">
    <text evidence="1">The sequence shown here is derived from an EMBL/GenBank/DDBJ whole genome shotgun (WGS) entry which is preliminary data.</text>
</comment>